<dbReference type="EMBL" id="JBBJCI010000019">
    <property type="protein sequence ID" value="KAK7254728.1"/>
    <property type="molecule type" value="Genomic_DNA"/>
</dbReference>
<feature type="signal peptide" evidence="1">
    <location>
        <begin position="1"/>
        <end position="16"/>
    </location>
</feature>
<name>A0ABR1GFP7_AURAN</name>
<proteinExistence type="predicted"/>
<dbReference type="PANTHER" id="PTHR37752:SF1">
    <property type="entry name" value="OS02G0610700 PROTEIN"/>
    <property type="match status" value="1"/>
</dbReference>
<keyword evidence="3" id="KW-1185">Reference proteome</keyword>
<dbReference type="SUPFAM" id="SSF103511">
    <property type="entry name" value="Chlorophyll a-b binding protein"/>
    <property type="match status" value="1"/>
</dbReference>
<evidence type="ECO:0000256" key="1">
    <source>
        <dbReference type="SAM" id="SignalP"/>
    </source>
</evidence>
<gene>
    <name evidence="2" type="primary">Hlip2</name>
    <name evidence="2" type="ORF">SO694_00130011</name>
</gene>
<dbReference type="Proteomes" id="UP001363151">
    <property type="component" value="Unassembled WGS sequence"/>
</dbReference>
<feature type="chain" id="PRO_5046424099" evidence="1">
    <location>
        <begin position="17"/>
        <end position="135"/>
    </location>
</feature>
<dbReference type="PANTHER" id="PTHR37752">
    <property type="entry name" value="OS02G0610700 PROTEIN"/>
    <property type="match status" value="1"/>
</dbReference>
<keyword evidence="1" id="KW-0732">Signal</keyword>
<evidence type="ECO:0000313" key="3">
    <source>
        <dbReference type="Proteomes" id="UP001363151"/>
    </source>
</evidence>
<protein>
    <submittedName>
        <fullName evidence="2">High light induced protein</fullName>
    </submittedName>
</protein>
<comment type="caution">
    <text evidence="2">The sequence shown here is derived from an EMBL/GenBank/DDBJ whole genome shotgun (WGS) entry which is preliminary data.</text>
</comment>
<organism evidence="2 3">
    <name type="scientific">Aureococcus anophagefferens</name>
    <name type="common">Harmful bloom alga</name>
    <dbReference type="NCBI Taxonomy" id="44056"/>
    <lineage>
        <taxon>Eukaryota</taxon>
        <taxon>Sar</taxon>
        <taxon>Stramenopiles</taxon>
        <taxon>Ochrophyta</taxon>
        <taxon>Pelagophyceae</taxon>
        <taxon>Pelagomonadales</taxon>
        <taxon>Pelagomonadaceae</taxon>
        <taxon>Aureococcus</taxon>
    </lineage>
</organism>
<evidence type="ECO:0000313" key="2">
    <source>
        <dbReference type="EMBL" id="KAK7254728.1"/>
    </source>
</evidence>
<reference evidence="2 3" key="1">
    <citation type="submission" date="2024-03" db="EMBL/GenBank/DDBJ databases">
        <title>Aureococcus anophagefferens CCMP1851 and Kratosvirus quantuckense: Draft genome of a second virus-susceptible host strain in the model system.</title>
        <authorList>
            <person name="Chase E."/>
            <person name="Truchon A.R."/>
            <person name="Schepens W."/>
            <person name="Wilhelm S.W."/>
        </authorList>
    </citation>
    <scope>NUCLEOTIDE SEQUENCE [LARGE SCALE GENOMIC DNA]</scope>
    <source>
        <strain evidence="2 3">CCMP1851</strain>
    </source>
</reference>
<accession>A0ABR1GFP7</accession>
<dbReference type="InterPro" id="IPR053091">
    <property type="entry name" value="PSII_Assembly/Photoprotect-Rel"/>
</dbReference>
<sequence length="135" mass="14683">MARLFTLALVAGSAAAFAPARSAPAKTFALRETAASAEDVRLVISDVPGKSELDEMTAAKQISDLDSLSARWQRQKDLREWEESRLTGWSEQAEIINGRAAMFFLIVGLLTELWTGQSIPEQVVTMARVGGFIGL</sequence>